<evidence type="ECO:0000313" key="1">
    <source>
        <dbReference type="EMBL" id="GMT02019.1"/>
    </source>
</evidence>
<sequence length="73" mass="8428">NTRRSRWKGTIRVGGKGTVGGVAYISKLGLEVSLLLSFNQWKTSRMKRWKENADERRGWVSLRNEEGRGGRHR</sequence>
<evidence type="ECO:0000313" key="2">
    <source>
        <dbReference type="Proteomes" id="UP001432027"/>
    </source>
</evidence>
<gene>
    <name evidence="1" type="ORF">PENTCL1PPCAC_24193</name>
</gene>
<accession>A0AAV5U7B6</accession>
<feature type="non-terminal residue" evidence="1">
    <location>
        <position position="1"/>
    </location>
</feature>
<reference evidence="1" key="1">
    <citation type="submission" date="2023-10" db="EMBL/GenBank/DDBJ databases">
        <title>Genome assembly of Pristionchus species.</title>
        <authorList>
            <person name="Yoshida K."/>
            <person name="Sommer R.J."/>
        </authorList>
    </citation>
    <scope>NUCLEOTIDE SEQUENCE</scope>
    <source>
        <strain evidence="1">RS0144</strain>
    </source>
</reference>
<protein>
    <submittedName>
        <fullName evidence="1">Uncharacterized protein</fullName>
    </submittedName>
</protein>
<dbReference type="EMBL" id="BTSX01000005">
    <property type="protein sequence ID" value="GMT02019.1"/>
    <property type="molecule type" value="Genomic_DNA"/>
</dbReference>
<proteinExistence type="predicted"/>
<dbReference type="Proteomes" id="UP001432027">
    <property type="component" value="Unassembled WGS sequence"/>
</dbReference>
<organism evidence="1 2">
    <name type="scientific">Pristionchus entomophagus</name>
    <dbReference type="NCBI Taxonomy" id="358040"/>
    <lineage>
        <taxon>Eukaryota</taxon>
        <taxon>Metazoa</taxon>
        <taxon>Ecdysozoa</taxon>
        <taxon>Nematoda</taxon>
        <taxon>Chromadorea</taxon>
        <taxon>Rhabditida</taxon>
        <taxon>Rhabditina</taxon>
        <taxon>Diplogasteromorpha</taxon>
        <taxon>Diplogasteroidea</taxon>
        <taxon>Neodiplogasteridae</taxon>
        <taxon>Pristionchus</taxon>
    </lineage>
</organism>
<dbReference type="AlphaFoldDB" id="A0AAV5U7B6"/>
<keyword evidence="2" id="KW-1185">Reference proteome</keyword>
<comment type="caution">
    <text evidence="1">The sequence shown here is derived from an EMBL/GenBank/DDBJ whole genome shotgun (WGS) entry which is preliminary data.</text>
</comment>
<name>A0AAV5U7B6_9BILA</name>